<dbReference type="PROSITE" id="PS50231">
    <property type="entry name" value="RICIN_B_LECTIN"/>
    <property type="match status" value="1"/>
</dbReference>
<protein>
    <recommendedName>
        <fullName evidence="2">Ricin B lectin domain-containing protein</fullName>
    </recommendedName>
</protein>
<accession>A0A5C3KRY9</accession>
<dbReference type="Gene3D" id="2.80.10.50">
    <property type="match status" value="1"/>
</dbReference>
<dbReference type="EMBL" id="ML210220">
    <property type="protein sequence ID" value="TFK23370.1"/>
    <property type="molecule type" value="Genomic_DNA"/>
</dbReference>
<evidence type="ECO:0000256" key="1">
    <source>
        <dbReference type="SAM" id="SignalP"/>
    </source>
</evidence>
<feature type="chain" id="PRO_5022756628" description="Ricin B lectin domain-containing protein" evidence="1">
    <location>
        <begin position="21"/>
        <end position="140"/>
    </location>
</feature>
<gene>
    <name evidence="3" type="ORF">FA15DRAFT_745496</name>
</gene>
<keyword evidence="4" id="KW-1185">Reference proteome</keyword>
<dbReference type="AlphaFoldDB" id="A0A5C3KRY9"/>
<evidence type="ECO:0000313" key="4">
    <source>
        <dbReference type="Proteomes" id="UP000307440"/>
    </source>
</evidence>
<dbReference type="InterPro" id="IPR035992">
    <property type="entry name" value="Ricin_B-like_lectins"/>
</dbReference>
<dbReference type="SUPFAM" id="SSF50370">
    <property type="entry name" value="Ricin B-like lectins"/>
    <property type="match status" value="1"/>
</dbReference>
<name>A0A5C3KRY9_COPMA</name>
<proteinExistence type="predicted"/>
<dbReference type="Pfam" id="PF00652">
    <property type="entry name" value="Ricin_B_lectin"/>
    <property type="match status" value="1"/>
</dbReference>
<dbReference type="InterPro" id="IPR000772">
    <property type="entry name" value="Ricin_B_lectin"/>
</dbReference>
<organism evidence="3 4">
    <name type="scientific">Coprinopsis marcescibilis</name>
    <name type="common">Agaric fungus</name>
    <name type="synonym">Psathyrella marcescibilis</name>
    <dbReference type="NCBI Taxonomy" id="230819"/>
    <lineage>
        <taxon>Eukaryota</taxon>
        <taxon>Fungi</taxon>
        <taxon>Dikarya</taxon>
        <taxon>Basidiomycota</taxon>
        <taxon>Agaricomycotina</taxon>
        <taxon>Agaricomycetes</taxon>
        <taxon>Agaricomycetidae</taxon>
        <taxon>Agaricales</taxon>
        <taxon>Agaricineae</taxon>
        <taxon>Psathyrellaceae</taxon>
        <taxon>Coprinopsis</taxon>
    </lineage>
</organism>
<keyword evidence="1" id="KW-0732">Signal</keyword>
<feature type="signal peptide" evidence="1">
    <location>
        <begin position="1"/>
        <end position="20"/>
    </location>
</feature>
<feature type="domain" description="Ricin B lectin" evidence="2">
    <location>
        <begin position="60"/>
        <end position="138"/>
    </location>
</feature>
<dbReference type="Proteomes" id="UP000307440">
    <property type="component" value="Unassembled WGS sequence"/>
</dbReference>
<evidence type="ECO:0000259" key="2">
    <source>
        <dbReference type="Pfam" id="PF00652"/>
    </source>
</evidence>
<dbReference type="OrthoDB" id="6770063at2759"/>
<sequence>MRYSIRATLLTLLPSIVVNIERFCFTPMATSESVSTSRIRLQRFWCSELGCKPRKYQGVQVSGQNFCLDAGATPGDGTTMKIWQCFDNVPAQNWFYTDDRRISLRDRGQCLDLTNGQTWNGNFMQIWRCGNGNANQVWTP</sequence>
<evidence type="ECO:0000313" key="3">
    <source>
        <dbReference type="EMBL" id="TFK23370.1"/>
    </source>
</evidence>
<reference evidence="3 4" key="1">
    <citation type="journal article" date="2019" name="Nat. Ecol. Evol.">
        <title>Megaphylogeny resolves global patterns of mushroom evolution.</title>
        <authorList>
            <person name="Varga T."/>
            <person name="Krizsan K."/>
            <person name="Foldi C."/>
            <person name="Dima B."/>
            <person name="Sanchez-Garcia M."/>
            <person name="Sanchez-Ramirez S."/>
            <person name="Szollosi G.J."/>
            <person name="Szarkandi J.G."/>
            <person name="Papp V."/>
            <person name="Albert L."/>
            <person name="Andreopoulos W."/>
            <person name="Angelini C."/>
            <person name="Antonin V."/>
            <person name="Barry K.W."/>
            <person name="Bougher N.L."/>
            <person name="Buchanan P."/>
            <person name="Buyck B."/>
            <person name="Bense V."/>
            <person name="Catcheside P."/>
            <person name="Chovatia M."/>
            <person name="Cooper J."/>
            <person name="Damon W."/>
            <person name="Desjardin D."/>
            <person name="Finy P."/>
            <person name="Geml J."/>
            <person name="Haridas S."/>
            <person name="Hughes K."/>
            <person name="Justo A."/>
            <person name="Karasinski D."/>
            <person name="Kautmanova I."/>
            <person name="Kiss B."/>
            <person name="Kocsube S."/>
            <person name="Kotiranta H."/>
            <person name="LaButti K.M."/>
            <person name="Lechner B.E."/>
            <person name="Liimatainen K."/>
            <person name="Lipzen A."/>
            <person name="Lukacs Z."/>
            <person name="Mihaltcheva S."/>
            <person name="Morgado L.N."/>
            <person name="Niskanen T."/>
            <person name="Noordeloos M.E."/>
            <person name="Ohm R.A."/>
            <person name="Ortiz-Santana B."/>
            <person name="Ovrebo C."/>
            <person name="Racz N."/>
            <person name="Riley R."/>
            <person name="Savchenko A."/>
            <person name="Shiryaev A."/>
            <person name="Soop K."/>
            <person name="Spirin V."/>
            <person name="Szebenyi C."/>
            <person name="Tomsovsky M."/>
            <person name="Tulloss R.E."/>
            <person name="Uehling J."/>
            <person name="Grigoriev I.V."/>
            <person name="Vagvolgyi C."/>
            <person name="Papp T."/>
            <person name="Martin F.M."/>
            <person name="Miettinen O."/>
            <person name="Hibbett D.S."/>
            <person name="Nagy L.G."/>
        </authorList>
    </citation>
    <scope>NUCLEOTIDE SEQUENCE [LARGE SCALE GENOMIC DNA]</scope>
    <source>
        <strain evidence="3 4">CBS 121175</strain>
    </source>
</reference>